<accession>A0A6A6T0X5</accession>
<evidence type="ECO:0000256" key="3">
    <source>
        <dbReference type="ARBA" id="ARBA00004613"/>
    </source>
</evidence>
<dbReference type="PROSITE" id="PS52035">
    <property type="entry name" value="PEPTIDASE_M14"/>
    <property type="match status" value="1"/>
</dbReference>
<comment type="function">
    <text evidence="12">Inactive carboxypeptidase that may play a role in cell wall organization and biogenesis.</text>
</comment>
<feature type="domain" description="Peptidase M14" evidence="18">
    <location>
        <begin position="211"/>
        <end position="535"/>
    </location>
</feature>
<gene>
    <name evidence="19" type="ORF">K491DRAFT_719174</name>
</gene>
<dbReference type="Pfam" id="PF00246">
    <property type="entry name" value="Peptidase_M14"/>
    <property type="match status" value="1"/>
</dbReference>
<proteinExistence type="inferred from homology"/>
<keyword evidence="5" id="KW-0964">Secreted</keyword>
<evidence type="ECO:0000256" key="13">
    <source>
        <dbReference type="ARBA" id="ARBA00026187"/>
    </source>
</evidence>
<evidence type="ECO:0000256" key="4">
    <source>
        <dbReference type="ARBA" id="ARBA00005988"/>
    </source>
</evidence>
<dbReference type="GO" id="GO:0005576">
    <property type="term" value="C:extracellular region"/>
    <property type="evidence" value="ECO:0007669"/>
    <property type="project" value="UniProtKB-SubCell"/>
</dbReference>
<dbReference type="PANTHER" id="PTHR11705">
    <property type="entry name" value="PROTEASE FAMILY M14 CARBOXYPEPTIDASE A,B"/>
    <property type="match status" value="1"/>
</dbReference>
<evidence type="ECO:0000313" key="19">
    <source>
        <dbReference type="EMBL" id="KAF2652164.1"/>
    </source>
</evidence>
<dbReference type="PRINTS" id="PR00765">
    <property type="entry name" value="CRBOXYPTASEA"/>
</dbReference>
<dbReference type="CDD" id="cd03860">
    <property type="entry name" value="M14_CP_A-B_like"/>
    <property type="match status" value="1"/>
</dbReference>
<evidence type="ECO:0000256" key="8">
    <source>
        <dbReference type="ARBA" id="ARBA00022729"/>
    </source>
</evidence>
<reference evidence="19" key="1">
    <citation type="journal article" date="2020" name="Stud. Mycol.">
        <title>101 Dothideomycetes genomes: a test case for predicting lifestyles and emergence of pathogens.</title>
        <authorList>
            <person name="Haridas S."/>
            <person name="Albert R."/>
            <person name="Binder M."/>
            <person name="Bloem J."/>
            <person name="Labutti K."/>
            <person name="Salamov A."/>
            <person name="Andreopoulos B."/>
            <person name="Baker S."/>
            <person name="Barry K."/>
            <person name="Bills G."/>
            <person name="Bluhm B."/>
            <person name="Cannon C."/>
            <person name="Castanera R."/>
            <person name="Culley D."/>
            <person name="Daum C."/>
            <person name="Ezra D."/>
            <person name="Gonzalez J."/>
            <person name="Henrissat B."/>
            <person name="Kuo A."/>
            <person name="Liang C."/>
            <person name="Lipzen A."/>
            <person name="Lutzoni F."/>
            <person name="Magnuson J."/>
            <person name="Mondo S."/>
            <person name="Nolan M."/>
            <person name="Ohm R."/>
            <person name="Pangilinan J."/>
            <person name="Park H.-J."/>
            <person name="Ramirez L."/>
            <person name="Alfaro M."/>
            <person name="Sun H."/>
            <person name="Tritt A."/>
            <person name="Yoshinaga Y."/>
            <person name="Zwiers L.-H."/>
            <person name="Turgeon B."/>
            <person name="Goodwin S."/>
            <person name="Spatafora J."/>
            <person name="Crous P."/>
            <person name="Grigoriev I."/>
        </authorList>
    </citation>
    <scope>NUCLEOTIDE SEQUENCE</scope>
    <source>
        <strain evidence="19">CBS 122681</strain>
    </source>
</reference>
<comment type="subcellular location">
    <subcellularLocation>
        <location evidence="3">Secreted</location>
    </subcellularLocation>
    <subcellularLocation>
        <location evidence="2">Vacuole</location>
    </subcellularLocation>
</comment>
<keyword evidence="8 17" id="KW-0732">Signal</keyword>
<evidence type="ECO:0000256" key="1">
    <source>
        <dbReference type="ARBA" id="ARBA00001947"/>
    </source>
</evidence>
<comment type="similarity">
    <text evidence="4 15">Belongs to the peptidase M14 family.</text>
</comment>
<keyword evidence="20" id="KW-1185">Reference proteome</keyword>
<dbReference type="GO" id="GO:0008270">
    <property type="term" value="F:zinc ion binding"/>
    <property type="evidence" value="ECO:0007669"/>
    <property type="project" value="InterPro"/>
</dbReference>
<evidence type="ECO:0000256" key="2">
    <source>
        <dbReference type="ARBA" id="ARBA00004116"/>
    </source>
</evidence>
<comment type="caution">
    <text evidence="15">Lacks conserved residue(s) required for the propagation of feature annotation.</text>
</comment>
<evidence type="ECO:0000256" key="5">
    <source>
        <dbReference type="ARBA" id="ARBA00022525"/>
    </source>
</evidence>
<name>A0A6A6T0X5_9PLEO</name>
<organism evidence="19 20">
    <name type="scientific">Lophiostoma macrostomum CBS 122681</name>
    <dbReference type="NCBI Taxonomy" id="1314788"/>
    <lineage>
        <taxon>Eukaryota</taxon>
        <taxon>Fungi</taxon>
        <taxon>Dikarya</taxon>
        <taxon>Ascomycota</taxon>
        <taxon>Pezizomycotina</taxon>
        <taxon>Dothideomycetes</taxon>
        <taxon>Pleosporomycetidae</taxon>
        <taxon>Pleosporales</taxon>
        <taxon>Lophiostomataceae</taxon>
        <taxon>Lophiostoma</taxon>
    </lineage>
</organism>
<dbReference type="GO" id="GO:0071555">
    <property type="term" value="P:cell wall organization"/>
    <property type="evidence" value="ECO:0007669"/>
    <property type="project" value="UniProtKB-KW"/>
</dbReference>
<dbReference type="SUPFAM" id="SSF53187">
    <property type="entry name" value="Zn-dependent exopeptidases"/>
    <property type="match status" value="1"/>
</dbReference>
<sequence>MGWIRSGWVGAGPSTFAVLSLLLFGPSLISAAPHESIHYDHDPNAAHRSHTPRPWRRLSDAIIRRIWSLPEKQKSFGVNNGHADAGGDAPEGKLLAQYGEDIVIRFNITTAEEASALAEASDILFLDVWEFNENWVDIRIAKNVVPSLLGLLPASLQSSHVPLMQNLDLAQAILDSYPHPSATQSHESDRSFSLSLNPAAPSTMGHPFFKAYQPLSVISPWMNLMASMFTTHVRRINVGISYEGRDIPALRVGVHPTNDEQPSAPRKTILVTGGSHAREWISTSTVNYLAWSLIKSYGKVPAVTKMLEAFDFVFVPTLNPDGYVYSWETDRLWRKNRQPTSLRFCQGIDLDRSYPFQWDGDSTHSNPCSESFAGDVPFDGVEAKRFAEWAKNETENNNVEFIGFLDLHSYSQQILYPYAFTCNEEPPTVEVLEELALGLAKAIRISRKGHAYKVTSACEGNVAISKENGGRTILPKIESSGGSALDWFYHELRVKYAYQIKLRDTGSYGFLLPKENIIPTGEEVLDAILYFGRFALGEVGFAAPDAQLVHPEGLDDQGSEDSSKVEHAGAVEEDFGFEDVVIELRRKR</sequence>
<dbReference type="GO" id="GO:0005773">
    <property type="term" value="C:vacuole"/>
    <property type="evidence" value="ECO:0007669"/>
    <property type="project" value="UniProtKB-SubCell"/>
</dbReference>
<keyword evidence="7" id="KW-0479">Metal-binding</keyword>
<dbReference type="GO" id="GO:0004181">
    <property type="term" value="F:metallocarboxypeptidase activity"/>
    <property type="evidence" value="ECO:0007669"/>
    <property type="project" value="InterPro"/>
</dbReference>
<evidence type="ECO:0000256" key="10">
    <source>
        <dbReference type="ARBA" id="ARBA00023157"/>
    </source>
</evidence>
<protein>
    <recommendedName>
        <fullName evidence="13">Inactive metallocarboxypeptidase ECM14</fullName>
    </recommendedName>
    <alternativeName>
        <fullName evidence="14">Inactive metallocarboxypeptidase ecm14</fullName>
    </alternativeName>
</protein>
<evidence type="ECO:0000256" key="7">
    <source>
        <dbReference type="ARBA" id="ARBA00022723"/>
    </source>
</evidence>
<evidence type="ECO:0000256" key="16">
    <source>
        <dbReference type="SAM" id="MobiDB-lite"/>
    </source>
</evidence>
<evidence type="ECO:0000256" key="17">
    <source>
        <dbReference type="SAM" id="SignalP"/>
    </source>
</evidence>
<evidence type="ECO:0000256" key="6">
    <source>
        <dbReference type="ARBA" id="ARBA00022554"/>
    </source>
</evidence>
<evidence type="ECO:0000259" key="18">
    <source>
        <dbReference type="PROSITE" id="PS52035"/>
    </source>
</evidence>
<dbReference type="PROSITE" id="PS00132">
    <property type="entry name" value="CARBOXYPEPT_ZN_1"/>
    <property type="match status" value="1"/>
</dbReference>
<evidence type="ECO:0000256" key="12">
    <source>
        <dbReference type="ARBA" id="ARBA00025210"/>
    </source>
</evidence>
<dbReference type="InterPro" id="IPR000834">
    <property type="entry name" value="Peptidase_M14"/>
</dbReference>
<dbReference type="Proteomes" id="UP000799324">
    <property type="component" value="Unassembled WGS sequence"/>
</dbReference>
<evidence type="ECO:0000256" key="11">
    <source>
        <dbReference type="ARBA" id="ARBA00023316"/>
    </source>
</evidence>
<dbReference type="AlphaFoldDB" id="A0A6A6T0X5"/>
<dbReference type="Gene3D" id="3.40.630.10">
    <property type="entry name" value="Zn peptidases"/>
    <property type="match status" value="1"/>
</dbReference>
<keyword evidence="9" id="KW-0862">Zinc</keyword>
<dbReference type="SMART" id="SM00631">
    <property type="entry name" value="Zn_pept"/>
    <property type="match status" value="1"/>
</dbReference>
<feature type="signal peptide" evidence="17">
    <location>
        <begin position="1"/>
        <end position="31"/>
    </location>
</feature>
<dbReference type="OrthoDB" id="3626597at2759"/>
<evidence type="ECO:0000256" key="9">
    <source>
        <dbReference type="ARBA" id="ARBA00022833"/>
    </source>
</evidence>
<comment type="cofactor">
    <cofactor evidence="1">
        <name>Zn(2+)</name>
        <dbReference type="ChEBI" id="CHEBI:29105"/>
    </cofactor>
</comment>
<feature type="region of interest" description="Disordered" evidence="16">
    <location>
        <begin position="550"/>
        <end position="569"/>
    </location>
</feature>
<dbReference type="InterPro" id="IPR057246">
    <property type="entry name" value="CARBOXYPEPT_ZN_1"/>
</dbReference>
<evidence type="ECO:0000313" key="20">
    <source>
        <dbReference type="Proteomes" id="UP000799324"/>
    </source>
</evidence>
<dbReference type="EMBL" id="MU004408">
    <property type="protein sequence ID" value="KAF2652164.1"/>
    <property type="molecule type" value="Genomic_DNA"/>
</dbReference>
<keyword evidence="10" id="KW-1015">Disulfide bond</keyword>
<evidence type="ECO:0000256" key="14">
    <source>
        <dbReference type="ARBA" id="ARBA00026213"/>
    </source>
</evidence>
<feature type="chain" id="PRO_5025565588" description="Inactive metallocarboxypeptidase ECM14" evidence="17">
    <location>
        <begin position="32"/>
        <end position="588"/>
    </location>
</feature>
<dbReference type="FunFam" id="3.40.630.10:FF:000060">
    <property type="entry name" value="Putative metallocarboxypeptidase ecm14"/>
    <property type="match status" value="1"/>
</dbReference>
<keyword evidence="6" id="KW-0926">Vacuole</keyword>
<dbReference type="PANTHER" id="PTHR11705:SF147">
    <property type="entry name" value="INACTIVE METALLOCARBOXYPEPTIDASE ECM14"/>
    <property type="match status" value="1"/>
</dbReference>
<dbReference type="GO" id="GO:0006508">
    <property type="term" value="P:proteolysis"/>
    <property type="evidence" value="ECO:0007669"/>
    <property type="project" value="InterPro"/>
</dbReference>
<evidence type="ECO:0000256" key="15">
    <source>
        <dbReference type="PROSITE-ProRule" id="PRU01379"/>
    </source>
</evidence>
<keyword evidence="11" id="KW-0961">Cell wall biogenesis/degradation</keyword>